<dbReference type="Pfam" id="PF09797">
    <property type="entry name" value="NatB_MDM20"/>
    <property type="match status" value="1"/>
</dbReference>
<evidence type="ECO:0000313" key="2">
    <source>
        <dbReference type="EMBL" id="KOS20857.1"/>
    </source>
</evidence>
<proteinExistence type="predicted"/>
<organism evidence="2 3">
    <name type="scientific">Escovopsis weberi</name>
    <dbReference type="NCBI Taxonomy" id="150374"/>
    <lineage>
        <taxon>Eukaryota</taxon>
        <taxon>Fungi</taxon>
        <taxon>Dikarya</taxon>
        <taxon>Ascomycota</taxon>
        <taxon>Pezizomycotina</taxon>
        <taxon>Sordariomycetes</taxon>
        <taxon>Hypocreomycetidae</taxon>
        <taxon>Hypocreales</taxon>
        <taxon>Hypocreaceae</taxon>
        <taxon>Escovopsis</taxon>
    </lineage>
</organism>
<protein>
    <submittedName>
        <fullName evidence="2">Uncharacterized protein</fullName>
    </submittedName>
</protein>
<dbReference type="STRING" id="150374.A0A0M8N0W5"/>
<dbReference type="InterPro" id="IPR019183">
    <property type="entry name" value="NAA25_NatB_aux_su"/>
</dbReference>
<dbReference type="OrthoDB" id="1874341at2759"/>
<evidence type="ECO:0000313" key="3">
    <source>
        <dbReference type="Proteomes" id="UP000053831"/>
    </source>
</evidence>
<evidence type="ECO:0000256" key="1">
    <source>
        <dbReference type="SAM" id="MobiDB-lite"/>
    </source>
</evidence>
<keyword evidence="3" id="KW-1185">Reference proteome</keyword>
<comment type="caution">
    <text evidence="2">The sequence shown here is derived from an EMBL/GenBank/DDBJ whole genome shotgun (WGS) entry which is preliminary data.</text>
</comment>
<gene>
    <name evidence="2" type="ORF">ESCO_004545</name>
</gene>
<feature type="region of interest" description="Disordered" evidence="1">
    <location>
        <begin position="222"/>
        <end position="243"/>
    </location>
</feature>
<name>A0A0M8N0W5_ESCWE</name>
<accession>A0A0M8N0W5</accession>
<feature type="compositionally biased region" description="Low complexity" evidence="1">
    <location>
        <begin position="222"/>
        <end position="240"/>
    </location>
</feature>
<dbReference type="EMBL" id="LGSR01000013">
    <property type="protein sequence ID" value="KOS20857.1"/>
    <property type="molecule type" value="Genomic_DNA"/>
</dbReference>
<dbReference type="AlphaFoldDB" id="A0A0M8N0W5"/>
<sequence length="970" mass="108034">MNRQGPRLKNGVDLQLQSAFSDGNWQVAIRLADKRAKLLNDQYFQVVKICAESQLDDPTAKLAAVSAVWQYAKDGTVVKDVEAIDLLEWATQSLISEDDFVHTIGPLRVRAAKASPKDRNVVTRCLESCLLHWDLNSAQQVNDYFSTQMWSRPVFDAHNEFVKDVLANGGQIAAILDRSFPGDKDFLFWNIVITHMLASSSQSPAEKKKLYGTLAQKQVERAAQAAEQAESAPDGAAAKAPARRVQTEEEIILLYDIVEAHGTADDFEKLVSSAVFSPVSQFRQGRKELLLRAVDKYGRDGNWAAVFRLCRQCLSETDEKGQPTLLASDYFTWRHLISAATHLKDADPTVVDDVRNLLSQLLSSNRLRSMYRRNILLSRVSAAFELGPSVEEDMINGQPASLRLRELLHYIKDQATNTACFNDVKGFLERLDADGLRYLAYEHFPRLLSDFSDKVNAAWANVLSLKTQYFTLTRRFGPSSSAPQPKATTACPTSFTQLSKSAVKLFKSLEDSEDPAVANDIVPEIAILIASCSLAEAFGAQPDKRPLPPAARRSLFHAVLLLEDQLAKNPVHGQISLMLVQIHLFLGSAYRASEIWEAVGVKRTIVDSLAPIFYDRVSTVSPSLLSPNDEWGEYFREQLRTHYDASLKMKMPRRLIDAFESGSYGSVAEIPKYIEDLRTSCTRVMSLTESKRAERFLGLTTIDLLNDPRFDEVDDASRRCHLELLSETFHDLFLYKPPSVYKVSATSEAEQVFVIEMINRLSNSFSKFLNGPDSDFTPSEIVYFEALSLLSTLIALCTSIDRATFSPDSLDQLIEALKAALDTQRMSVPAQGAGVEHTVAMVGSMHSVSMLRDTIAAIKLSTQWLMGWNDRERERDRSGRSGLPKELAAGIKSLQATAEAAGREAQTLVARLKADILSRDFEPKLTRWIFHGKGEADTDDGVVGAISKDLVAEVVESWVMNVKGWGSVIW</sequence>
<reference evidence="2 3" key="1">
    <citation type="submission" date="2015-07" db="EMBL/GenBank/DDBJ databases">
        <title>The genome of the fungus Escovopsis weberi, a specialized disease agent of ant agriculture.</title>
        <authorList>
            <person name="de Man T.J."/>
            <person name="Stajich J.E."/>
            <person name="Kubicek C.P."/>
            <person name="Chenthamara K."/>
            <person name="Atanasova L."/>
            <person name="Druzhinina I.S."/>
            <person name="Birnbaum S."/>
            <person name="Barribeau S.M."/>
            <person name="Teiling C."/>
            <person name="Suen G."/>
            <person name="Currie C."/>
            <person name="Gerardo N.M."/>
        </authorList>
    </citation>
    <scope>NUCLEOTIDE SEQUENCE [LARGE SCALE GENOMIC DNA]</scope>
</reference>
<dbReference type="Proteomes" id="UP000053831">
    <property type="component" value="Unassembled WGS sequence"/>
</dbReference>